<protein>
    <submittedName>
        <fullName evidence="3">Uncharacterized protein</fullName>
    </submittedName>
</protein>
<gene>
    <name evidence="3" type="ORF">BDN70DRAFT_878855</name>
</gene>
<organism evidence="3 4">
    <name type="scientific">Pholiota conissans</name>
    <dbReference type="NCBI Taxonomy" id="109636"/>
    <lineage>
        <taxon>Eukaryota</taxon>
        <taxon>Fungi</taxon>
        <taxon>Dikarya</taxon>
        <taxon>Basidiomycota</taxon>
        <taxon>Agaricomycotina</taxon>
        <taxon>Agaricomycetes</taxon>
        <taxon>Agaricomycetidae</taxon>
        <taxon>Agaricales</taxon>
        <taxon>Agaricineae</taxon>
        <taxon>Strophariaceae</taxon>
        <taxon>Pholiota</taxon>
    </lineage>
</organism>
<proteinExistence type="predicted"/>
<comment type="caution">
    <text evidence="3">The sequence shown here is derived from an EMBL/GenBank/DDBJ whole genome shotgun (WGS) entry which is preliminary data.</text>
</comment>
<evidence type="ECO:0000313" key="4">
    <source>
        <dbReference type="Proteomes" id="UP000807469"/>
    </source>
</evidence>
<reference evidence="3" key="1">
    <citation type="submission" date="2020-11" db="EMBL/GenBank/DDBJ databases">
        <authorList>
            <consortium name="DOE Joint Genome Institute"/>
            <person name="Ahrendt S."/>
            <person name="Riley R."/>
            <person name="Andreopoulos W."/>
            <person name="Labutti K."/>
            <person name="Pangilinan J."/>
            <person name="Ruiz-Duenas F.J."/>
            <person name="Barrasa J.M."/>
            <person name="Sanchez-Garcia M."/>
            <person name="Camarero S."/>
            <person name="Miyauchi S."/>
            <person name="Serrano A."/>
            <person name="Linde D."/>
            <person name="Babiker R."/>
            <person name="Drula E."/>
            <person name="Ayuso-Fernandez I."/>
            <person name="Pacheco R."/>
            <person name="Padilla G."/>
            <person name="Ferreira P."/>
            <person name="Barriuso J."/>
            <person name="Kellner H."/>
            <person name="Castanera R."/>
            <person name="Alfaro M."/>
            <person name="Ramirez L."/>
            <person name="Pisabarro A.G."/>
            <person name="Kuo A."/>
            <person name="Tritt A."/>
            <person name="Lipzen A."/>
            <person name="He G."/>
            <person name="Yan M."/>
            <person name="Ng V."/>
            <person name="Cullen D."/>
            <person name="Martin F."/>
            <person name="Rosso M.-N."/>
            <person name="Henrissat B."/>
            <person name="Hibbett D."/>
            <person name="Martinez A.T."/>
            <person name="Grigoriev I.V."/>
        </authorList>
    </citation>
    <scope>NUCLEOTIDE SEQUENCE</scope>
    <source>
        <strain evidence="3">CIRM-BRFM 674</strain>
    </source>
</reference>
<feature type="transmembrane region" description="Helical" evidence="2">
    <location>
        <begin position="78"/>
        <end position="104"/>
    </location>
</feature>
<dbReference type="OrthoDB" id="5570013at2759"/>
<keyword evidence="4" id="KW-1185">Reference proteome</keyword>
<feature type="region of interest" description="Disordered" evidence="1">
    <location>
        <begin position="1"/>
        <end position="49"/>
    </location>
</feature>
<sequence>MIIPEETAKPPIVEQRDVQQQPPTPSVSTTHYTPLQDESPPAYYGSTSQPTYAVPQPYYVDQRTDVSYRYGRSPTARFMIALSIAWIVSTLIAALIRSFAMVIWRWPGDWDGGRGPGGSDPHFEFDIPSGIGLSECIQGSAWTSNLIENDTRKDLNTGAAAPAQAAFDLSLKDAKLFLITRGQLSFGALDVITSPTQPSNTVTIVVEFLYAHPEVRNLAMACKLTRQFGQTAEGVGIFTPKWRNGHREREETVSFVTTVIFPEVAAGNEPLFVRGFETDVPNFRHRIADLESRIQFGSMTLKGSNEPMEIKSLSASTAELQSKNGYIRGLFNVTSSLVLETTNNLIEVAVTLHSAHGSKPACQVRTTNGPTEAVITLTSDSSFVGSSYTISTTTSNSDALIQIPSQPLNSNLYLTTTTTNGPAHVSLNEAFEGGLLLESPGAIVIKEDKAVEDPSGAGRKRNVVYSSKKRQGKQVLTGSVLWGPEKSRRGSPSGHGDGLVTIRNSNAPLTLEL</sequence>
<feature type="compositionally biased region" description="Polar residues" evidence="1">
    <location>
        <begin position="18"/>
        <end position="33"/>
    </location>
</feature>
<name>A0A9P5Z4M1_9AGAR</name>
<accession>A0A9P5Z4M1</accession>
<keyword evidence="2" id="KW-1133">Transmembrane helix</keyword>
<dbReference type="EMBL" id="MU155214">
    <property type="protein sequence ID" value="KAF9479371.1"/>
    <property type="molecule type" value="Genomic_DNA"/>
</dbReference>
<keyword evidence="2" id="KW-0472">Membrane</keyword>
<keyword evidence="2" id="KW-0812">Transmembrane</keyword>
<evidence type="ECO:0000256" key="2">
    <source>
        <dbReference type="SAM" id="Phobius"/>
    </source>
</evidence>
<evidence type="ECO:0000256" key="1">
    <source>
        <dbReference type="SAM" id="MobiDB-lite"/>
    </source>
</evidence>
<evidence type="ECO:0000313" key="3">
    <source>
        <dbReference type="EMBL" id="KAF9479371.1"/>
    </source>
</evidence>
<feature type="region of interest" description="Disordered" evidence="1">
    <location>
        <begin position="482"/>
        <end position="502"/>
    </location>
</feature>
<dbReference type="AlphaFoldDB" id="A0A9P5Z4M1"/>
<dbReference type="Proteomes" id="UP000807469">
    <property type="component" value="Unassembled WGS sequence"/>
</dbReference>